<dbReference type="EMBL" id="LN899819">
    <property type="protein sequence ID" value="CUV15668.1"/>
    <property type="molecule type" value="Genomic_DNA"/>
</dbReference>
<dbReference type="Gene3D" id="3.40.50.1820">
    <property type="entry name" value="alpha/beta hydrolase"/>
    <property type="match status" value="1"/>
</dbReference>
<dbReference type="PATRIC" id="fig|305.106.peg.4590"/>
<gene>
    <name evidence="2" type="ORF">E7Z57_22445</name>
    <name evidence="1" type="ORF">RUN39_v1_1960008</name>
</gene>
<dbReference type="Pfam" id="PF26363">
    <property type="entry name" value="Phospholipase-like"/>
    <property type="match status" value="1"/>
</dbReference>
<reference evidence="1" key="1">
    <citation type="submission" date="2015-10" db="EMBL/GenBank/DDBJ databases">
        <authorList>
            <person name="Gilbert D.G."/>
        </authorList>
    </citation>
    <scope>NUCLEOTIDE SEQUENCE</scope>
    <source>
        <strain evidence="1">Phyl III-seqv23</strain>
    </source>
</reference>
<sequence length="327" mass="36507">MHGDSRLFRAGLATACALIMAGCAAYRQTDSQVVVREPGDRFLGTPKPVQTEAETDWEYAWLSQVAYCRISPVTQTPTGPNRNACAHAAEILERDGWKYWDDFTAGDLKTAIKGSHLRVEVWEKPSARLLVVAFGGTVLKSGKDWKSNLRWFLPGHKDEYTQIVDKFGPAFADEYLKRVDSTDGAYLKDFRIHSTGHSLGGGLAQQFAYSLPLRPGVPRISHVYAFDPSPVTGFFSVDKATRDQNKNGLNIDRIYERHEILAVVRSFTSLFVPPSQADPAIRGVRYNFFGSINPIYDHSILELAEKLQAASDHVHPVEAAKLGRQRR</sequence>
<dbReference type="AlphaFoldDB" id="A0A0S4U072"/>
<dbReference type="GO" id="GO:0006629">
    <property type="term" value="P:lipid metabolic process"/>
    <property type="evidence" value="ECO:0007669"/>
    <property type="project" value="InterPro"/>
</dbReference>
<evidence type="ECO:0000313" key="3">
    <source>
        <dbReference type="Proteomes" id="UP000310553"/>
    </source>
</evidence>
<dbReference type="InterPro" id="IPR029058">
    <property type="entry name" value="AB_hydrolase_fold"/>
</dbReference>
<protein>
    <submittedName>
        <fullName evidence="1">Uncharacterized protein</fullName>
    </submittedName>
</protein>
<dbReference type="CDD" id="cd00741">
    <property type="entry name" value="Lipase"/>
    <property type="match status" value="1"/>
</dbReference>
<dbReference type="Proteomes" id="UP000310553">
    <property type="component" value="Plasmid pUW386"/>
</dbReference>
<reference evidence="2 3" key="2">
    <citation type="submission" date="2019-04" db="EMBL/GenBank/DDBJ databases">
        <title>Complete Genome of UW386 and Higher Quality Genome of UW700.</title>
        <authorList>
            <person name="Jacobs J."/>
            <person name="Perez A."/>
            <person name="Steidl O."/>
            <person name="Allen C."/>
        </authorList>
    </citation>
    <scope>NUCLEOTIDE SEQUENCE [LARGE SCALE GENOMIC DNA]</scope>
    <source>
        <strain evidence="2 3">UW386</strain>
        <plasmid evidence="3">puw386</plasmid>
        <plasmid evidence="2">pUW386</plasmid>
    </source>
</reference>
<name>A0A0S4U072_RALSL</name>
<proteinExistence type="predicted"/>
<evidence type="ECO:0000313" key="2">
    <source>
        <dbReference type="EMBL" id="QCX51769.1"/>
    </source>
</evidence>
<accession>A0A0S4U072</accession>
<geneLocation type="plasmid" evidence="3">
    <name>puw386</name>
</geneLocation>
<evidence type="ECO:0000313" key="1">
    <source>
        <dbReference type="EMBL" id="CUV15668.1"/>
    </source>
</evidence>
<dbReference type="SUPFAM" id="SSF53474">
    <property type="entry name" value="alpha/beta-Hydrolases"/>
    <property type="match status" value="1"/>
</dbReference>
<geneLocation type="plasmid" evidence="2">
    <name>pUW386</name>
</geneLocation>
<dbReference type="PROSITE" id="PS51257">
    <property type="entry name" value="PROKAR_LIPOPROTEIN"/>
    <property type="match status" value="1"/>
</dbReference>
<organism evidence="1">
    <name type="scientific">Ralstonia solanacearum</name>
    <name type="common">Pseudomonas solanacearum</name>
    <dbReference type="NCBI Taxonomy" id="305"/>
    <lineage>
        <taxon>Bacteria</taxon>
        <taxon>Pseudomonadati</taxon>
        <taxon>Pseudomonadota</taxon>
        <taxon>Betaproteobacteria</taxon>
        <taxon>Burkholderiales</taxon>
        <taxon>Burkholderiaceae</taxon>
        <taxon>Ralstonia</taxon>
        <taxon>Ralstonia solanacearum species complex</taxon>
    </lineage>
</organism>
<keyword evidence="2" id="KW-0614">Plasmid</keyword>
<dbReference type="EMBL" id="CP039340">
    <property type="protein sequence ID" value="QCX51769.1"/>
    <property type="molecule type" value="Genomic_DNA"/>
</dbReference>